<evidence type="ECO:0000313" key="2">
    <source>
        <dbReference type="Proteomes" id="UP000254720"/>
    </source>
</evidence>
<dbReference type="EMBL" id="QQAX01000003">
    <property type="protein sequence ID" value="RDI48107.1"/>
    <property type="molecule type" value="Genomic_DNA"/>
</dbReference>
<comment type="caution">
    <text evidence="1">The sequence shown here is derived from an EMBL/GenBank/DDBJ whole genome shotgun (WGS) entry which is preliminary data.</text>
</comment>
<name>A0A370GWR8_9COXI</name>
<dbReference type="AlphaFoldDB" id="A0A370GWR8"/>
<reference evidence="1 2" key="1">
    <citation type="submission" date="2018-07" db="EMBL/GenBank/DDBJ databases">
        <title>Genomic Encyclopedia of Type Strains, Phase IV (KMG-IV): sequencing the most valuable type-strain genomes for metagenomic binning, comparative biology and taxonomic classification.</title>
        <authorList>
            <person name="Goeker M."/>
        </authorList>
    </citation>
    <scope>NUCLEOTIDE SEQUENCE [LARGE SCALE GENOMIC DNA]</scope>
    <source>
        <strain evidence="1 2">DSM 16500</strain>
    </source>
</reference>
<dbReference type="Proteomes" id="UP000254720">
    <property type="component" value="Unassembled WGS sequence"/>
</dbReference>
<protein>
    <submittedName>
        <fullName evidence="1">Uncharacterized protein</fullName>
    </submittedName>
</protein>
<proteinExistence type="predicted"/>
<keyword evidence="2" id="KW-1185">Reference proteome</keyword>
<evidence type="ECO:0000313" key="1">
    <source>
        <dbReference type="EMBL" id="RDI48107.1"/>
    </source>
</evidence>
<gene>
    <name evidence="1" type="ORF">C8D86_10372</name>
</gene>
<dbReference type="RefSeq" id="WP_114833586.1">
    <property type="nucleotide sequence ID" value="NZ_LR699114.1"/>
</dbReference>
<organism evidence="1 2">
    <name type="scientific">Aquicella lusitana</name>
    <dbReference type="NCBI Taxonomy" id="254246"/>
    <lineage>
        <taxon>Bacteria</taxon>
        <taxon>Pseudomonadati</taxon>
        <taxon>Pseudomonadota</taxon>
        <taxon>Gammaproteobacteria</taxon>
        <taxon>Legionellales</taxon>
        <taxon>Coxiellaceae</taxon>
        <taxon>Aquicella</taxon>
    </lineage>
</organism>
<accession>A0A370GWR8</accession>
<sequence>MQSHKTNLKLTASESRLDLTSRSKKGRSIIVSDHDPDLQAELVHRVSESEKREIMKACPGFSEKNFIRDDKVESAPFKVVLGEGTYAKVVLGRLLASEETPQLNNNKDYKRFIAVRKVKSSSALLETTEQDRKNVLEMAEKELELHEKLKSSKALAADLPIVLFASHKKNKREEDQIYQALPLADFGNGIKLIKSIRKSSLTNDEKNTDFILNRLLERFVHYMQSVVLLSTLNRKICCSRVAENYS</sequence>